<keyword evidence="6 12" id="KW-0931">ER-Golgi transport</keyword>
<evidence type="ECO:0000256" key="10">
    <source>
        <dbReference type="ARBA" id="ARBA00023329"/>
    </source>
</evidence>
<evidence type="ECO:0000313" key="14">
    <source>
        <dbReference type="EMBL" id="KAK1925174.1"/>
    </source>
</evidence>
<dbReference type="Gene3D" id="3.30.450.60">
    <property type="match status" value="1"/>
</dbReference>
<dbReference type="GO" id="GO:0006886">
    <property type="term" value="P:intracellular protein transport"/>
    <property type="evidence" value="ECO:0007669"/>
    <property type="project" value="TreeGrafter"/>
</dbReference>
<keyword evidence="4 12" id="KW-0813">Transport</keyword>
<dbReference type="EMBL" id="JAODAN010000004">
    <property type="protein sequence ID" value="KAK1925174.1"/>
    <property type="molecule type" value="Genomic_DNA"/>
</dbReference>
<dbReference type="Proteomes" id="UP001182556">
    <property type="component" value="Unassembled WGS sequence"/>
</dbReference>
<dbReference type="PANTHER" id="PTHR11043:SF0">
    <property type="entry name" value="COATOMER SUBUNIT ZETA"/>
    <property type="match status" value="1"/>
</dbReference>
<keyword evidence="9 12" id="KW-0472">Membrane</keyword>
<reference evidence="14" key="1">
    <citation type="submission" date="2023-02" db="EMBL/GenBank/DDBJ databases">
        <title>Identification and recombinant expression of a fungal hydrolase from Papiliotrema laurentii that hydrolyzes apple cutin and clears colloidal polyester polyurethane.</title>
        <authorList>
            <consortium name="DOE Joint Genome Institute"/>
            <person name="Roman V.A."/>
            <person name="Bojanowski C."/>
            <person name="Crable B.R."/>
            <person name="Wagner D.N."/>
            <person name="Hung C.S."/>
            <person name="Nadeau L.J."/>
            <person name="Schratz L."/>
            <person name="Haridas S."/>
            <person name="Pangilinan J."/>
            <person name="Lipzen A."/>
            <person name="Na H."/>
            <person name="Yan M."/>
            <person name="Ng V."/>
            <person name="Grigoriev I.V."/>
            <person name="Spatafora J.W."/>
            <person name="Barlow D."/>
            <person name="Biffinger J."/>
            <person name="Kelley-Loughnane N."/>
            <person name="Varaljay V.A."/>
            <person name="Crookes-Goodson W.J."/>
        </authorList>
    </citation>
    <scope>NUCLEOTIDE SEQUENCE</scope>
    <source>
        <strain evidence="14">5307AH</strain>
    </source>
</reference>
<feature type="domain" description="AP complex mu/sigma subunit" evidence="13">
    <location>
        <begin position="57"/>
        <end position="168"/>
    </location>
</feature>
<evidence type="ECO:0000256" key="11">
    <source>
        <dbReference type="ARBA" id="ARBA00045555"/>
    </source>
</evidence>
<comment type="subcellular location">
    <subcellularLocation>
        <location evidence="12">Cytoplasm</location>
    </subcellularLocation>
    <subcellularLocation>
        <location evidence="1 12">Golgi apparatus membrane</location>
        <topology evidence="1 12">Peripheral membrane protein</topology>
        <orientation evidence="1 12">Cytoplasmic side</orientation>
    </subcellularLocation>
    <subcellularLocation>
        <location evidence="12">Cytoplasmic vesicle</location>
        <location evidence="12">COPI-coated vesicle membrane</location>
        <topology evidence="12">Peripheral membrane protein</topology>
        <orientation evidence="12">Cytoplasmic side</orientation>
    </subcellularLocation>
</comment>
<comment type="subunit">
    <text evidence="3 12">Oligomeric complex that consists of at least the alpha, beta, beta', gamma, delta, epsilon and zeta subunits.</text>
</comment>
<organism evidence="14 15">
    <name type="scientific">Papiliotrema laurentii</name>
    <name type="common">Cryptococcus laurentii</name>
    <dbReference type="NCBI Taxonomy" id="5418"/>
    <lineage>
        <taxon>Eukaryota</taxon>
        <taxon>Fungi</taxon>
        <taxon>Dikarya</taxon>
        <taxon>Basidiomycota</taxon>
        <taxon>Agaricomycotina</taxon>
        <taxon>Tremellomycetes</taxon>
        <taxon>Tremellales</taxon>
        <taxon>Rhynchogastremaceae</taxon>
        <taxon>Papiliotrema</taxon>
    </lineage>
</organism>
<name>A0AAD9FS41_PAPLA</name>
<protein>
    <recommendedName>
        <fullName evidence="12">Coatomer subunit zeta</fullName>
    </recommendedName>
</protein>
<dbReference type="GO" id="GO:0000139">
    <property type="term" value="C:Golgi membrane"/>
    <property type="evidence" value="ECO:0007669"/>
    <property type="project" value="UniProtKB-SubCell"/>
</dbReference>
<dbReference type="AlphaFoldDB" id="A0AAD9FS41"/>
<evidence type="ECO:0000313" key="15">
    <source>
        <dbReference type="Proteomes" id="UP001182556"/>
    </source>
</evidence>
<dbReference type="GO" id="GO:0006890">
    <property type="term" value="P:retrograde vesicle-mediated transport, Golgi to endoplasmic reticulum"/>
    <property type="evidence" value="ECO:0007669"/>
    <property type="project" value="UniProtKB-UniRule"/>
</dbReference>
<dbReference type="SUPFAM" id="SSF64356">
    <property type="entry name" value="SNARE-like"/>
    <property type="match status" value="1"/>
</dbReference>
<dbReference type="GO" id="GO:0030126">
    <property type="term" value="C:COPI vesicle coat"/>
    <property type="evidence" value="ECO:0007669"/>
    <property type="project" value="UniProtKB-UniRule"/>
</dbReference>
<dbReference type="InterPro" id="IPR039652">
    <property type="entry name" value="Coatomer_zeta"/>
</dbReference>
<dbReference type="FunFam" id="3.30.450.60:FF:000013">
    <property type="entry name" value="Coatomer subunit zeta"/>
    <property type="match status" value="1"/>
</dbReference>
<keyword evidence="15" id="KW-1185">Reference proteome</keyword>
<evidence type="ECO:0000256" key="6">
    <source>
        <dbReference type="ARBA" id="ARBA00022892"/>
    </source>
</evidence>
<keyword evidence="10 12" id="KW-0968">Cytoplasmic vesicle</keyword>
<comment type="function">
    <text evidence="11">The coatomer is a cytosolic protein complex that binds to dilysine motifs and reversibly associates with Golgi non-clathrin-coated vesicles, which further mediate biosynthetic protein transport from the ER, via the Golgi up to the trans Golgi network. Coatomer complex is required for budding from Golgi membranes, and is essential for the retrograde Golgi-to-ER transport of dilysine-tagged proteins. The zeta subunit may be involved in regulating the coat assembly and, hence, the rate of biosynthetic protein transport due to its association-dissociation properties with the coatomer complex.</text>
</comment>
<evidence type="ECO:0000256" key="5">
    <source>
        <dbReference type="ARBA" id="ARBA00022490"/>
    </source>
</evidence>
<dbReference type="GO" id="GO:0006891">
    <property type="term" value="P:intra-Golgi vesicle-mediated transport"/>
    <property type="evidence" value="ECO:0007669"/>
    <property type="project" value="TreeGrafter"/>
</dbReference>
<evidence type="ECO:0000256" key="8">
    <source>
        <dbReference type="ARBA" id="ARBA00023034"/>
    </source>
</evidence>
<evidence type="ECO:0000256" key="12">
    <source>
        <dbReference type="RuleBase" id="RU366053"/>
    </source>
</evidence>
<dbReference type="Pfam" id="PF01217">
    <property type="entry name" value="Clat_adaptor_s"/>
    <property type="match status" value="1"/>
</dbReference>
<evidence type="ECO:0000256" key="1">
    <source>
        <dbReference type="ARBA" id="ARBA00004255"/>
    </source>
</evidence>
<sequence length="202" mass="21677">MANLSLYSITALLILDSDGNRVLAKYYAPPHQTTPGTGLVADLGAGPGGPGMGGLSTLKEQKAFEKSVWEKVRRGGGEIHPLPPHVILTKTSIDLTFILVGPLATSNEIMLHQTLTAFHDAVSLLLRGQIEKRNVLEGLDMVLLAADETIDDGIILETDAAAIAGRVSRPRADTTEIVINEQTLLNAYSTFKEKALQRIGQL</sequence>
<keyword evidence="7 12" id="KW-0653">Protein transport</keyword>
<keyword evidence="8 12" id="KW-0333">Golgi apparatus</keyword>
<evidence type="ECO:0000256" key="4">
    <source>
        <dbReference type="ARBA" id="ARBA00022448"/>
    </source>
</evidence>
<proteinExistence type="inferred from homology"/>
<gene>
    <name evidence="14" type="ORF">DB88DRAFT_488160</name>
</gene>
<evidence type="ECO:0000256" key="2">
    <source>
        <dbReference type="ARBA" id="ARBA00006972"/>
    </source>
</evidence>
<comment type="similarity">
    <text evidence="2 12">Belongs to the adaptor complexes small subunit family.</text>
</comment>
<dbReference type="InterPro" id="IPR022775">
    <property type="entry name" value="AP_mu_sigma_su"/>
</dbReference>
<dbReference type="PANTHER" id="PTHR11043">
    <property type="entry name" value="ZETA-COAT PROTEIN"/>
    <property type="match status" value="1"/>
</dbReference>
<dbReference type="InterPro" id="IPR011012">
    <property type="entry name" value="Longin-like_dom_sf"/>
</dbReference>
<evidence type="ECO:0000256" key="3">
    <source>
        <dbReference type="ARBA" id="ARBA00011775"/>
    </source>
</evidence>
<evidence type="ECO:0000256" key="9">
    <source>
        <dbReference type="ARBA" id="ARBA00023136"/>
    </source>
</evidence>
<accession>A0AAD9FS41</accession>
<comment type="caution">
    <text evidence="14">The sequence shown here is derived from an EMBL/GenBank/DDBJ whole genome shotgun (WGS) entry which is preliminary data.</text>
</comment>
<evidence type="ECO:0000259" key="13">
    <source>
        <dbReference type="Pfam" id="PF01217"/>
    </source>
</evidence>
<evidence type="ECO:0000256" key="7">
    <source>
        <dbReference type="ARBA" id="ARBA00022927"/>
    </source>
</evidence>
<keyword evidence="5 12" id="KW-0963">Cytoplasm</keyword>